<keyword evidence="2 5" id="KW-0812">Transmembrane</keyword>
<proteinExistence type="inferred from homology"/>
<feature type="transmembrane region" description="Helical" evidence="5">
    <location>
        <begin position="186"/>
        <end position="208"/>
    </location>
</feature>
<comment type="subcellular location">
    <subcellularLocation>
        <location evidence="5">Cell membrane</location>
        <topology evidence="5">Multi-pass membrane protein</topology>
    </subcellularLocation>
    <subcellularLocation>
        <location evidence="1">Membrane</location>
        <topology evidence="1">Multi-pass membrane protein</topology>
    </subcellularLocation>
</comment>
<dbReference type="PANTHER" id="PTHR43483:SF3">
    <property type="entry name" value="MEMBRANE TRANSPORTER PROTEIN HI_0806-RELATED"/>
    <property type="match status" value="1"/>
</dbReference>
<dbReference type="AlphaFoldDB" id="A0AAJ3NNN7"/>
<dbReference type="RefSeq" id="WP_085257279.1">
    <property type="nucleotide sequence ID" value="NZ_AP022573.1"/>
</dbReference>
<evidence type="ECO:0000256" key="3">
    <source>
        <dbReference type="ARBA" id="ARBA00022989"/>
    </source>
</evidence>
<evidence type="ECO:0000256" key="2">
    <source>
        <dbReference type="ARBA" id="ARBA00022692"/>
    </source>
</evidence>
<dbReference type="EMBL" id="LQPR01000049">
    <property type="protein sequence ID" value="ORW69068.1"/>
    <property type="molecule type" value="Genomic_DNA"/>
</dbReference>
<evidence type="ECO:0000313" key="7">
    <source>
        <dbReference type="Proteomes" id="UP000193387"/>
    </source>
</evidence>
<keyword evidence="4 5" id="KW-0472">Membrane</keyword>
<feature type="transmembrane region" description="Helical" evidence="5">
    <location>
        <begin position="70"/>
        <end position="89"/>
    </location>
</feature>
<comment type="caution">
    <text evidence="6">The sequence shown here is derived from an EMBL/GenBank/DDBJ whole genome shotgun (WGS) entry which is preliminary data.</text>
</comment>
<dbReference type="GO" id="GO:0005886">
    <property type="term" value="C:plasma membrane"/>
    <property type="evidence" value="ECO:0007669"/>
    <property type="project" value="UniProtKB-SubCell"/>
</dbReference>
<sequence>MLACASLFLIALAAGTLGGLVGTGSSLVLLPVLVTMYGPRVAVPIMAVAAVMANVSRVAAWWKHIRWRPVLAYAVPGTPAAVLGAHTLLTIPQTVVENVLGGFFLLMIPVRRIIAARQWRVRLWQLGGAGGLVGFLTGLILSTGPLSVPVFTGYGLTGGSFLGTEAASAMMLYLAKMATFDQFGALNHSVVIRGLAIGAALMIGPFLARPLVRRLHTRTYGLLIDLVLLVAGVGLFVTTLGTAR</sequence>
<organism evidence="6 7">
    <name type="scientific">Mycobacterium saskatchewanense</name>
    <dbReference type="NCBI Taxonomy" id="220927"/>
    <lineage>
        <taxon>Bacteria</taxon>
        <taxon>Bacillati</taxon>
        <taxon>Actinomycetota</taxon>
        <taxon>Actinomycetes</taxon>
        <taxon>Mycobacteriales</taxon>
        <taxon>Mycobacteriaceae</taxon>
        <taxon>Mycobacterium</taxon>
        <taxon>Mycobacterium simiae complex</taxon>
    </lineage>
</organism>
<evidence type="ECO:0000256" key="1">
    <source>
        <dbReference type="ARBA" id="ARBA00004141"/>
    </source>
</evidence>
<dbReference type="Proteomes" id="UP000193387">
    <property type="component" value="Unassembled WGS sequence"/>
</dbReference>
<protein>
    <recommendedName>
        <fullName evidence="5">Probable membrane transporter protein</fullName>
    </recommendedName>
</protein>
<evidence type="ECO:0000256" key="5">
    <source>
        <dbReference type="RuleBase" id="RU363041"/>
    </source>
</evidence>
<dbReference type="Pfam" id="PF01925">
    <property type="entry name" value="TauE"/>
    <property type="match status" value="1"/>
</dbReference>
<comment type="similarity">
    <text evidence="5">Belongs to the 4-toluene sulfonate uptake permease (TSUP) (TC 2.A.102) family.</text>
</comment>
<feature type="transmembrane region" description="Helical" evidence="5">
    <location>
        <begin position="95"/>
        <end position="114"/>
    </location>
</feature>
<keyword evidence="5" id="KW-1003">Cell membrane</keyword>
<accession>A0AAJ3NNN7</accession>
<feature type="transmembrane region" description="Helical" evidence="5">
    <location>
        <begin position="126"/>
        <end position="148"/>
    </location>
</feature>
<evidence type="ECO:0000313" key="6">
    <source>
        <dbReference type="EMBL" id="ORW69068.1"/>
    </source>
</evidence>
<reference evidence="6 7" key="1">
    <citation type="submission" date="2016-01" db="EMBL/GenBank/DDBJ databases">
        <title>The new phylogeny of the genus Mycobacterium.</title>
        <authorList>
            <person name="Tarcisio F."/>
            <person name="Conor M."/>
            <person name="Antonella G."/>
            <person name="Elisabetta G."/>
            <person name="Giulia F.S."/>
            <person name="Sara T."/>
            <person name="Anna F."/>
            <person name="Clotilde B."/>
            <person name="Roberto B."/>
            <person name="Veronica D.S."/>
            <person name="Fabio R."/>
            <person name="Monica P."/>
            <person name="Olivier J."/>
            <person name="Enrico T."/>
            <person name="Nicola S."/>
        </authorList>
    </citation>
    <scope>NUCLEOTIDE SEQUENCE [LARGE SCALE GENOMIC DNA]</scope>
    <source>
        <strain evidence="6 7">DSM 44616</strain>
    </source>
</reference>
<feature type="transmembrane region" description="Helical" evidence="5">
    <location>
        <begin position="220"/>
        <end position="243"/>
    </location>
</feature>
<keyword evidence="3 5" id="KW-1133">Transmembrane helix</keyword>
<dbReference type="PANTHER" id="PTHR43483">
    <property type="entry name" value="MEMBRANE TRANSPORTER PROTEIN HI_0806-RELATED"/>
    <property type="match status" value="1"/>
</dbReference>
<keyword evidence="7" id="KW-1185">Reference proteome</keyword>
<evidence type="ECO:0000256" key="4">
    <source>
        <dbReference type="ARBA" id="ARBA00023136"/>
    </source>
</evidence>
<name>A0AAJ3NNN7_9MYCO</name>
<dbReference type="InterPro" id="IPR002781">
    <property type="entry name" value="TM_pro_TauE-like"/>
</dbReference>
<feature type="transmembrane region" description="Helical" evidence="5">
    <location>
        <begin position="42"/>
        <end position="63"/>
    </location>
</feature>
<gene>
    <name evidence="6" type="ORF">AWC23_20170</name>
</gene>